<dbReference type="Gene3D" id="1.10.287.130">
    <property type="match status" value="1"/>
</dbReference>
<evidence type="ECO:0000256" key="3">
    <source>
        <dbReference type="ARBA" id="ARBA00012438"/>
    </source>
</evidence>
<dbReference type="InterPro" id="IPR050428">
    <property type="entry name" value="TCS_sensor_his_kinase"/>
</dbReference>
<dbReference type="SMART" id="SM00388">
    <property type="entry name" value="HisKA"/>
    <property type="match status" value="1"/>
</dbReference>
<keyword evidence="4" id="KW-0597">Phosphoprotein</keyword>
<keyword evidence="8 11" id="KW-1133">Transmembrane helix</keyword>
<dbReference type="EMBL" id="JACDXW010000003">
    <property type="protein sequence ID" value="MCB5363413.1"/>
    <property type="molecule type" value="Genomic_DNA"/>
</dbReference>
<keyword evidence="10 11" id="KW-0472">Membrane</keyword>
<evidence type="ECO:0000256" key="6">
    <source>
        <dbReference type="ARBA" id="ARBA00022692"/>
    </source>
</evidence>
<dbReference type="SMART" id="SM00304">
    <property type="entry name" value="HAMP"/>
    <property type="match status" value="1"/>
</dbReference>
<dbReference type="InterPro" id="IPR004358">
    <property type="entry name" value="Sig_transdc_His_kin-like_C"/>
</dbReference>
<evidence type="ECO:0000259" key="12">
    <source>
        <dbReference type="PROSITE" id="PS50109"/>
    </source>
</evidence>
<feature type="transmembrane region" description="Helical" evidence="11">
    <location>
        <begin position="151"/>
        <end position="172"/>
    </location>
</feature>
<evidence type="ECO:0000256" key="2">
    <source>
        <dbReference type="ARBA" id="ARBA00004370"/>
    </source>
</evidence>
<dbReference type="InterPro" id="IPR003660">
    <property type="entry name" value="HAMP_dom"/>
</dbReference>
<organism evidence="14 15">
    <name type="scientific">Mesopusillimonas faecipullorum</name>
    <dbReference type="NCBI Taxonomy" id="2755040"/>
    <lineage>
        <taxon>Bacteria</taxon>
        <taxon>Pseudomonadati</taxon>
        <taxon>Pseudomonadota</taxon>
        <taxon>Betaproteobacteria</taxon>
        <taxon>Burkholderiales</taxon>
        <taxon>Alcaligenaceae</taxon>
        <taxon>Mesopusillimonas</taxon>
    </lineage>
</organism>
<evidence type="ECO:0000256" key="4">
    <source>
        <dbReference type="ARBA" id="ARBA00022553"/>
    </source>
</evidence>
<keyword evidence="7 14" id="KW-0418">Kinase</keyword>
<evidence type="ECO:0000256" key="1">
    <source>
        <dbReference type="ARBA" id="ARBA00000085"/>
    </source>
</evidence>
<dbReference type="SMART" id="SM00387">
    <property type="entry name" value="HATPase_c"/>
    <property type="match status" value="1"/>
</dbReference>
<evidence type="ECO:0000313" key="15">
    <source>
        <dbReference type="Proteomes" id="UP000776983"/>
    </source>
</evidence>
<evidence type="ECO:0000313" key="14">
    <source>
        <dbReference type="EMBL" id="MCB5363413.1"/>
    </source>
</evidence>
<dbReference type="CDD" id="cd00082">
    <property type="entry name" value="HisKA"/>
    <property type="match status" value="1"/>
</dbReference>
<dbReference type="Gene3D" id="3.30.565.10">
    <property type="entry name" value="Histidine kinase-like ATPase, C-terminal domain"/>
    <property type="match status" value="1"/>
</dbReference>
<comment type="subcellular location">
    <subcellularLocation>
        <location evidence="2">Membrane</location>
    </subcellularLocation>
</comment>
<proteinExistence type="predicted"/>
<evidence type="ECO:0000256" key="9">
    <source>
        <dbReference type="ARBA" id="ARBA00023012"/>
    </source>
</evidence>
<dbReference type="Pfam" id="PF00512">
    <property type="entry name" value="HisKA"/>
    <property type="match status" value="1"/>
</dbReference>
<keyword evidence="6 11" id="KW-0812">Transmembrane</keyword>
<dbReference type="InterPro" id="IPR036890">
    <property type="entry name" value="HATPase_C_sf"/>
</dbReference>
<feature type="domain" description="Histidine kinase" evidence="12">
    <location>
        <begin position="235"/>
        <end position="439"/>
    </location>
</feature>
<name>A0ABS8CBL6_9BURK</name>
<dbReference type="PRINTS" id="PR00344">
    <property type="entry name" value="BCTRLSENSOR"/>
</dbReference>
<keyword evidence="9" id="KW-0902">Two-component regulatory system</keyword>
<sequence>MTRRSLARRVFLALLVVSLLGFGSLLWHLYNTRDELRHSTLLLQALEITEGLKSDSDMHSLPLSYAGGELYYTLYNAQGVALWHSDNLPRPLRMRAGTLNDALRPMRLKSYRGHGKVIGVPVPLEGGSTLIVSKLDTLERKLIDALLQTRLLHGLLALPLVLLCTALLMWGLMRWTLRPVREAAALAAGISPDTPDRRIPLKRLPAEIQPLAQAANQALDRLGHALDTQKQLVADAAHELRTPLTVLDLRLQKMQSEGKADWPSIEGEMRQLRRLVEQLLTLARRDHAGNTSPATGTVSLSRLTREIIASLIPLFEQQSRELCADIEDRISVVADADALRDAIRNLIENALVHGKGSVSVKLHRTPESDIFLDVCDEGPGVPAHQRELVFQRFHKGRSDGNGSGLGLAIARQALQHAGAHIQFLETAFCTVRIRFPATSENRQPNLSI</sequence>
<protein>
    <recommendedName>
        <fullName evidence="3">histidine kinase</fullName>
        <ecNumber evidence="3">2.7.13.3</ecNumber>
    </recommendedName>
</protein>
<dbReference type="PANTHER" id="PTHR45436:SF5">
    <property type="entry name" value="SENSOR HISTIDINE KINASE TRCS"/>
    <property type="match status" value="1"/>
</dbReference>
<dbReference type="Proteomes" id="UP000776983">
    <property type="component" value="Unassembled WGS sequence"/>
</dbReference>
<evidence type="ECO:0000256" key="5">
    <source>
        <dbReference type="ARBA" id="ARBA00022679"/>
    </source>
</evidence>
<dbReference type="InterPro" id="IPR003661">
    <property type="entry name" value="HisK_dim/P_dom"/>
</dbReference>
<reference evidence="14 15" key="1">
    <citation type="submission" date="2020-07" db="EMBL/GenBank/DDBJ databases">
        <title>Pusillimonas sp. nov., isolated from poultry manure in Taiwan.</title>
        <authorList>
            <person name="Lin S.-Y."/>
            <person name="Tang Y.-S."/>
            <person name="Young C.-C."/>
        </authorList>
    </citation>
    <scope>NUCLEOTIDE SEQUENCE [LARGE SCALE GENOMIC DNA]</scope>
    <source>
        <strain evidence="14 15">CC-YST705</strain>
    </source>
</reference>
<feature type="transmembrane region" description="Helical" evidence="11">
    <location>
        <begin position="12"/>
        <end position="30"/>
    </location>
</feature>
<dbReference type="SUPFAM" id="SSF55874">
    <property type="entry name" value="ATPase domain of HSP90 chaperone/DNA topoisomerase II/histidine kinase"/>
    <property type="match status" value="1"/>
</dbReference>
<gene>
    <name evidence="14" type="ORF">H0484_06590</name>
</gene>
<dbReference type="PANTHER" id="PTHR45436">
    <property type="entry name" value="SENSOR HISTIDINE KINASE YKOH"/>
    <property type="match status" value="1"/>
</dbReference>
<evidence type="ECO:0000256" key="7">
    <source>
        <dbReference type="ARBA" id="ARBA00022777"/>
    </source>
</evidence>
<dbReference type="EC" id="2.7.13.3" evidence="3"/>
<accession>A0ABS8CBL6</accession>
<keyword evidence="5" id="KW-0808">Transferase</keyword>
<evidence type="ECO:0000259" key="13">
    <source>
        <dbReference type="PROSITE" id="PS50885"/>
    </source>
</evidence>
<dbReference type="InterPro" id="IPR005467">
    <property type="entry name" value="His_kinase_dom"/>
</dbReference>
<dbReference type="InterPro" id="IPR003594">
    <property type="entry name" value="HATPase_dom"/>
</dbReference>
<dbReference type="Pfam" id="PF02518">
    <property type="entry name" value="HATPase_c"/>
    <property type="match status" value="1"/>
</dbReference>
<dbReference type="PROSITE" id="PS50885">
    <property type="entry name" value="HAMP"/>
    <property type="match status" value="1"/>
</dbReference>
<comment type="catalytic activity">
    <reaction evidence="1">
        <text>ATP + protein L-histidine = ADP + protein N-phospho-L-histidine.</text>
        <dbReference type="EC" id="2.7.13.3"/>
    </reaction>
</comment>
<dbReference type="PROSITE" id="PS50109">
    <property type="entry name" value="HIS_KIN"/>
    <property type="match status" value="1"/>
</dbReference>
<feature type="domain" description="HAMP" evidence="13">
    <location>
        <begin position="174"/>
        <end position="227"/>
    </location>
</feature>
<dbReference type="InterPro" id="IPR036097">
    <property type="entry name" value="HisK_dim/P_sf"/>
</dbReference>
<dbReference type="CDD" id="cd00075">
    <property type="entry name" value="HATPase"/>
    <property type="match status" value="1"/>
</dbReference>
<dbReference type="GO" id="GO:0016301">
    <property type="term" value="F:kinase activity"/>
    <property type="evidence" value="ECO:0007669"/>
    <property type="project" value="UniProtKB-KW"/>
</dbReference>
<evidence type="ECO:0000256" key="10">
    <source>
        <dbReference type="ARBA" id="ARBA00023136"/>
    </source>
</evidence>
<keyword evidence="15" id="KW-1185">Reference proteome</keyword>
<dbReference type="SUPFAM" id="SSF47384">
    <property type="entry name" value="Homodimeric domain of signal transducing histidine kinase"/>
    <property type="match status" value="1"/>
</dbReference>
<comment type="caution">
    <text evidence="14">The sequence shown here is derived from an EMBL/GenBank/DDBJ whole genome shotgun (WGS) entry which is preliminary data.</text>
</comment>
<evidence type="ECO:0000256" key="11">
    <source>
        <dbReference type="SAM" id="Phobius"/>
    </source>
</evidence>
<evidence type="ECO:0000256" key="8">
    <source>
        <dbReference type="ARBA" id="ARBA00022989"/>
    </source>
</evidence>